<accession>A0A7R8CUK2</accession>
<evidence type="ECO:0000313" key="8">
    <source>
        <dbReference type="EMBL" id="CAF2885768.1"/>
    </source>
</evidence>
<keyword evidence="4 6" id="KW-0238">DNA-binding</keyword>
<dbReference type="Proteomes" id="UP000675881">
    <property type="component" value="Chromosome 3"/>
</dbReference>
<dbReference type="GO" id="GO:0000978">
    <property type="term" value="F:RNA polymerase II cis-regulatory region sequence-specific DNA binding"/>
    <property type="evidence" value="ECO:0007669"/>
    <property type="project" value="TreeGrafter"/>
</dbReference>
<dbReference type="Pfam" id="PF03474">
    <property type="entry name" value="DMA"/>
    <property type="match status" value="1"/>
</dbReference>
<dbReference type="GO" id="GO:0000981">
    <property type="term" value="F:DNA-binding transcription factor activity, RNA polymerase II-specific"/>
    <property type="evidence" value="ECO:0007669"/>
    <property type="project" value="TreeGrafter"/>
</dbReference>
<dbReference type="GO" id="GO:0046872">
    <property type="term" value="F:metal ion binding"/>
    <property type="evidence" value="ECO:0007669"/>
    <property type="project" value="UniProtKB-KW"/>
</dbReference>
<dbReference type="InterPro" id="IPR036407">
    <property type="entry name" value="DM_DNA-bd_sf"/>
</dbReference>
<feature type="region of interest" description="Disordered" evidence="7">
    <location>
        <begin position="129"/>
        <end position="197"/>
    </location>
</feature>
<keyword evidence="5 6" id="KW-0539">Nucleus</keyword>
<dbReference type="PROSITE" id="PS40000">
    <property type="entry name" value="DM_1"/>
    <property type="match status" value="1"/>
</dbReference>
<evidence type="ECO:0000256" key="1">
    <source>
        <dbReference type="ARBA" id="ARBA00006834"/>
    </source>
</evidence>
<evidence type="ECO:0000256" key="2">
    <source>
        <dbReference type="ARBA" id="ARBA00022723"/>
    </source>
</evidence>
<reference evidence="8" key="1">
    <citation type="submission" date="2021-02" db="EMBL/GenBank/DDBJ databases">
        <authorList>
            <person name="Bekaert M."/>
        </authorList>
    </citation>
    <scope>NUCLEOTIDE SEQUENCE</scope>
    <source>
        <strain evidence="8">IoA-00</strain>
    </source>
</reference>
<dbReference type="InterPro" id="IPR005173">
    <property type="entry name" value="DMA"/>
</dbReference>
<evidence type="ECO:0000256" key="4">
    <source>
        <dbReference type="ARBA" id="ARBA00023125"/>
    </source>
</evidence>
<dbReference type="GO" id="GO:0005634">
    <property type="term" value="C:nucleus"/>
    <property type="evidence" value="ECO:0007669"/>
    <property type="project" value="UniProtKB-SubCell"/>
</dbReference>
<organism evidence="8 9">
    <name type="scientific">Lepeophtheirus salmonis</name>
    <name type="common">Salmon louse</name>
    <name type="synonym">Caligus salmonis</name>
    <dbReference type="NCBI Taxonomy" id="72036"/>
    <lineage>
        <taxon>Eukaryota</taxon>
        <taxon>Metazoa</taxon>
        <taxon>Ecdysozoa</taxon>
        <taxon>Arthropoda</taxon>
        <taxon>Crustacea</taxon>
        <taxon>Multicrustacea</taxon>
        <taxon>Hexanauplia</taxon>
        <taxon>Copepoda</taxon>
        <taxon>Siphonostomatoida</taxon>
        <taxon>Caligidae</taxon>
        <taxon>Lepeophtheirus</taxon>
    </lineage>
</organism>
<protein>
    <submittedName>
        <fullName evidence="8">(salmon louse) hypothetical protein</fullName>
    </submittedName>
</protein>
<dbReference type="PANTHER" id="PTHR12322">
    <property type="entry name" value="DOUBLESEX AND MAB-3 RELATED TRANSCRIPTION FACTOR DMRT"/>
    <property type="match status" value="1"/>
</dbReference>
<sequence length="312" mass="34079">MEEESERCLGSSSSVRRPKCARCRNHGVISWLKGHKRHCAYKDCSCCKCNLIAERQRVMAAQVALKRQQAAEDAIAIGIRAMATGESYGYLPSGPIFGLNLAAAQSQEHSNANRRIKEVEKFRMDKLKDFSETSPPHPSSNPDEIPQPQSSTTPPATPSSSQITIQEPEESSTTSSPLSPSSRKEAPEVVSTTDPSPMDILCQIFPGKSPSLLERILQVDCSGDLVKALEMCSKILVDPPRGTQTPSSTFIPFHPQHHQMYVAAARSFFNNEGILHYQQTELSFPSIPAALSYVSISLSNDATSSAFGAKQQ</sequence>
<feature type="compositionally biased region" description="Low complexity" evidence="7">
    <location>
        <begin position="146"/>
        <end position="181"/>
    </location>
</feature>
<dbReference type="Gene3D" id="4.10.1040.10">
    <property type="entry name" value="DM DNA-binding domain"/>
    <property type="match status" value="1"/>
</dbReference>
<comment type="subcellular location">
    <subcellularLocation>
        <location evidence="6">Nucleus</location>
    </subcellularLocation>
</comment>
<evidence type="ECO:0000313" key="9">
    <source>
        <dbReference type="Proteomes" id="UP000675881"/>
    </source>
</evidence>
<gene>
    <name evidence="8" type="ORF">LSAA_7305</name>
</gene>
<dbReference type="OrthoDB" id="6162476at2759"/>
<dbReference type="PROSITE" id="PS50809">
    <property type="entry name" value="DM_2"/>
    <property type="match status" value="1"/>
</dbReference>
<evidence type="ECO:0000256" key="3">
    <source>
        <dbReference type="ARBA" id="ARBA00022833"/>
    </source>
</evidence>
<dbReference type="EMBL" id="HG994582">
    <property type="protein sequence ID" value="CAF2885768.1"/>
    <property type="molecule type" value="Genomic_DNA"/>
</dbReference>
<dbReference type="Pfam" id="PF00751">
    <property type="entry name" value="DM"/>
    <property type="match status" value="1"/>
</dbReference>
<name>A0A7R8CUK2_LEPSM</name>
<keyword evidence="2 6" id="KW-0479">Metal-binding</keyword>
<proteinExistence type="inferred from homology"/>
<dbReference type="PANTHER" id="PTHR12322:SF53">
    <property type="entry name" value="DOUBLESEX-MAB RELATED 11E"/>
    <property type="match status" value="1"/>
</dbReference>
<evidence type="ECO:0000256" key="5">
    <source>
        <dbReference type="ARBA" id="ARBA00023242"/>
    </source>
</evidence>
<dbReference type="FunFam" id="4.10.1040.10:FF:000001">
    <property type="entry name" value="doublesex- and mab-3-related transcription factor 1"/>
    <property type="match status" value="1"/>
</dbReference>
<dbReference type="AlphaFoldDB" id="A0A7R8CUK2"/>
<keyword evidence="9" id="KW-1185">Reference proteome</keyword>
<feature type="DNA-binding region" description="DM" evidence="6">
    <location>
        <begin position="20"/>
        <end position="67"/>
    </location>
</feature>
<dbReference type="InterPro" id="IPR026607">
    <property type="entry name" value="DMRT"/>
</dbReference>
<dbReference type="SMART" id="SM00301">
    <property type="entry name" value="DM"/>
    <property type="match status" value="1"/>
</dbReference>
<dbReference type="SUPFAM" id="SSF82927">
    <property type="entry name" value="Cysteine-rich DNA binding domain, (DM domain)"/>
    <property type="match status" value="1"/>
</dbReference>
<keyword evidence="3 6" id="KW-0862">Zinc</keyword>
<evidence type="ECO:0000256" key="6">
    <source>
        <dbReference type="PROSITE-ProRule" id="PRU00070"/>
    </source>
</evidence>
<evidence type="ECO:0000256" key="7">
    <source>
        <dbReference type="SAM" id="MobiDB-lite"/>
    </source>
</evidence>
<dbReference type="GO" id="GO:0007548">
    <property type="term" value="P:sex differentiation"/>
    <property type="evidence" value="ECO:0007669"/>
    <property type="project" value="TreeGrafter"/>
</dbReference>
<dbReference type="InterPro" id="IPR001275">
    <property type="entry name" value="DM_DNA-bd"/>
</dbReference>
<comment type="similarity">
    <text evidence="1">Belongs to the DMRT family.</text>
</comment>